<accession>A0A119HG23</accession>
<dbReference type="Proteomes" id="UP000070119">
    <property type="component" value="Unassembled WGS sequence"/>
</dbReference>
<dbReference type="RefSeq" id="WP_060183673.1">
    <property type="nucleotide sequence ID" value="NZ_LNJU01000002.1"/>
</dbReference>
<evidence type="ECO:0000313" key="2">
    <source>
        <dbReference type="EMBL" id="KWZ58670.1"/>
    </source>
</evidence>
<sequence>MTTTHDEKQILERQVREWTTELKRLAGQISAAKGQPCAIVMITPLDEDYKDVVPELIAEDALRVLNRGWPEGFEVEILNQSA</sequence>
<comment type="caution">
    <text evidence="1">The sequence shown here is derived from an EMBL/GenBank/DDBJ whole genome shotgun (WGS) entry which is preliminary data.</text>
</comment>
<organism evidence="1 3">
    <name type="scientific">Burkholderia ubonensis</name>
    <dbReference type="NCBI Taxonomy" id="101571"/>
    <lineage>
        <taxon>Bacteria</taxon>
        <taxon>Pseudomonadati</taxon>
        <taxon>Pseudomonadota</taxon>
        <taxon>Betaproteobacteria</taxon>
        <taxon>Burkholderiales</taxon>
        <taxon>Burkholderiaceae</taxon>
        <taxon>Burkholderia</taxon>
        <taxon>Burkholderia cepacia complex</taxon>
    </lineage>
</organism>
<reference evidence="1 3" key="1">
    <citation type="submission" date="2015-11" db="EMBL/GenBank/DDBJ databases">
        <title>Expanding the genomic diversity of Burkholderia species for the development of highly accurate diagnostics.</title>
        <authorList>
            <person name="Sahl J."/>
            <person name="Keim P."/>
            <person name="Wagner D."/>
        </authorList>
    </citation>
    <scope>NUCLEOTIDE SEQUENCE [LARGE SCALE GENOMIC DNA]</scope>
    <source>
        <strain evidence="1 3">MSMB2087WGS</strain>
    </source>
</reference>
<dbReference type="AlphaFoldDB" id="A0A119HG23"/>
<dbReference type="EMBL" id="LNJU01000002">
    <property type="protein sequence ID" value="KWZ58670.1"/>
    <property type="molecule type" value="Genomic_DNA"/>
</dbReference>
<evidence type="ECO:0000313" key="1">
    <source>
        <dbReference type="EMBL" id="KWA84812.1"/>
    </source>
</evidence>
<reference evidence="2 4" key="2">
    <citation type="submission" date="2015-11" db="EMBL/GenBank/DDBJ databases">
        <authorList>
            <person name="Sahl J."/>
            <person name="Wagner D."/>
            <person name="Keim P."/>
        </authorList>
    </citation>
    <scope>NUCLEOTIDE SEQUENCE [LARGE SCALE GENOMIC DNA]</scope>
    <source>
        <strain evidence="2 4">MSMB1157</strain>
    </source>
</reference>
<gene>
    <name evidence="2" type="ORF">WK57_16245</name>
    <name evidence="1" type="ORF">WL29_18375</name>
</gene>
<dbReference type="EMBL" id="LPHD01000038">
    <property type="protein sequence ID" value="KWA84812.1"/>
    <property type="molecule type" value="Genomic_DNA"/>
</dbReference>
<dbReference type="Proteomes" id="UP000060630">
    <property type="component" value="Unassembled WGS sequence"/>
</dbReference>
<name>A0A119HG23_9BURK</name>
<evidence type="ECO:0000313" key="4">
    <source>
        <dbReference type="Proteomes" id="UP000070119"/>
    </source>
</evidence>
<protein>
    <submittedName>
        <fullName evidence="1">Uncharacterized protein</fullName>
    </submittedName>
</protein>
<evidence type="ECO:0000313" key="3">
    <source>
        <dbReference type="Proteomes" id="UP000060630"/>
    </source>
</evidence>
<proteinExistence type="predicted"/>